<sequence length="210" mass="22950">MKVRLLLSVLAIALTFASCSKDNDNSPQLPPNVKKVTNLDVNNKWVTFSFETGVATATTATPTTTSLDWDIAFNSFLVKLNGGESGSGQAAALNTHSQDFFSISKAPVEGYSADNVMQVLIGYPNTQTVTCSLSKPMTGGFGVTEGIIHIAPENMGADKYPSVYRPTKWVYILKRANGKFVKFQLTDCYNDKAKAVYLTFQYQLSEDSNF</sequence>
<dbReference type="PROSITE" id="PS51257">
    <property type="entry name" value="PROKAR_LIPOPROTEIN"/>
    <property type="match status" value="1"/>
</dbReference>
<dbReference type="RefSeq" id="WP_009418443.1">
    <property type="nucleotide sequence ID" value="NZ_CP110228.1"/>
</dbReference>
<gene>
    <name evidence="2" type="ORF">NCTC11546_02310</name>
</gene>
<dbReference type="InterPro" id="IPR025921">
    <property type="entry name" value="HmuY"/>
</dbReference>
<dbReference type="Proteomes" id="UP000249891">
    <property type="component" value="Unassembled WGS sequence"/>
</dbReference>
<dbReference type="CDD" id="cd12105">
    <property type="entry name" value="HmuY"/>
    <property type="match status" value="1"/>
</dbReference>
<feature type="chain" id="PRO_5016017542" description="HmuY protein" evidence="1">
    <location>
        <begin position="21"/>
        <end position="210"/>
    </location>
</feature>
<name>A0A2X2RCT3_CAPOC</name>
<organism evidence="2 3">
    <name type="scientific">Capnocytophaga ochracea</name>
    <dbReference type="NCBI Taxonomy" id="1018"/>
    <lineage>
        <taxon>Bacteria</taxon>
        <taxon>Pseudomonadati</taxon>
        <taxon>Bacteroidota</taxon>
        <taxon>Flavobacteriia</taxon>
        <taxon>Flavobacteriales</taxon>
        <taxon>Flavobacteriaceae</taxon>
        <taxon>Capnocytophaga</taxon>
    </lineage>
</organism>
<keyword evidence="1" id="KW-0732">Signal</keyword>
<feature type="signal peptide" evidence="1">
    <location>
        <begin position="1"/>
        <end position="20"/>
    </location>
</feature>
<accession>A0A2X2RCT3</accession>
<evidence type="ECO:0000313" key="2">
    <source>
        <dbReference type="EMBL" id="SQA79056.1"/>
    </source>
</evidence>
<reference evidence="2 3" key="1">
    <citation type="submission" date="2018-06" db="EMBL/GenBank/DDBJ databases">
        <authorList>
            <consortium name="Pathogen Informatics"/>
            <person name="Doyle S."/>
        </authorList>
    </citation>
    <scope>NUCLEOTIDE SEQUENCE [LARGE SCALE GENOMIC DNA]</scope>
    <source>
        <strain evidence="2 3">NCTC11546</strain>
    </source>
</reference>
<protein>
    <recommendedName>
        <fullName evidence="4">HmuY protein</fullName>
    </recommendedName>
</protein>
<dbReference type="EMBL" id="UARG01000017">
    <property type="protein sequence ID" value="SQA79056.1"/>
    <property type="molecule type" value="Genomic_DNA"/>
</dbReference>
<dbReference type="AlphaFoldDB" id="A0A2X2RCT3"/>
<dbReference type="Pfam" id="PF14064">
    <property type="entry name" value="HmuY"/>
    <property type="match status" value="1"/>
</dbReference>
<proteinExistence type="predicted"/>
<evidence type="ECO:0008006" key="4">
    <source>
        <dbReference type="Google" id="ProtNLM"/>
    </source>
</evidence>
<evidence type="ECO:0000256" key="1">
    <source>
        <dbReference type="SAM" id="SignalP"/>
    </source>
</evidence>
<evidence type="ECO:0000313" key="3">
    <source>
        <dbReference type="Proteomes" id="UP000249891"/>
    </source>
</evidence>